<feature type="region of interest" description="Disordered" evidence="1">
    <location>
        <begin position="113"/>
        <end position="134"/>
    </location>
</feature>
<dbReference type="InterPro" id="IPR021729">
    <property type="entry name" value="DUF3298"/>
</dbReference>
<protein>
    <submittedName>
        <fullName evidence="3">RsiV family protein</fullName>
    </submittedName>
</protein>
<sequence>MLNQKNTLALSILLITLGLTACQKPDSKKVESAVDQTAASQVPDTSLLLQGDRAKLKLNLPECDGNTCPEFSIERLQSNQPFVDKVIDQAILDNLDKMLDIAQLSKKVADQQQASSQASASEVNTDKTPTQQLQDRVQPYTNSFLALDKELKTLGASGQITISLSPKILNSDKPLATVVLNSSSYLGGAHGSSAQTYFNFDLVSKKQVNLNQIIEANQKAKFEKLAHDAFKVWVIDSKLADNVNEYEQAWKFQLSDNFYLGKQGLILQYGEYDIGPYVVGLPRLTIPYDQLKGILKPQYFPAEMQVDQPNSSAPVADNKTKS</sequence>
<dbReference type="Gene3D" id="3.30.565.40">
    <property type="entry name" value="Fervidobacterium nodosum Rt17-B1 like"/>
    <property type="match status" value="1"/>
</dbReference>
<feature type="compositionally biased region" description="Polar residues" evidence="1">
    <location>
        <begin position="122"/>
        <end position="134"/>
    </location>
</feature>
<feature type="domain" description="DUF3298" evidence="2">
    <location>
        <begin position="217"/>
        <end position="289"/>
    </location>
</feature>
<name>A0A8B5S5B0_ACIBZ</name>
<dbReference type="PROSITE" id="PS51257">
    <property type="entry name" value="PROKAR_LIPOPROTEIN"/>
    <property type="match status" value="1"/>
</dbReference>
<dbReference type="InterPro" id="IPR037126">
    <property type="entry name" value="PdaC/RsiV-like_sf"/>
</dbReference>
<organism evidence="3 4">
    <name type="scientific">Acinetobacter bereziniae</name>
    <name type="common">Acinetobacter genomosp. 10</name>
    <dbReference type="NCBI Taxonomy" id="106648"/>
    <lineage>
        <taxon>Bacteria</taxon>
        <taxon>Pseudomonadati</taxon>
        <taxon>Pseudomonadota</taxon>
        <taxon>Gammaproteobacteria</taxon>
        <taxon>Moraxellales</taxon>
        <taxon>Moraxellaceae</taxon>
        <taxon>Acinetobacter</taxon>
    </lineage>
</organism>
<dbReference type="AlphaFoldDB" id="A0A8B5S5B0"/>
<dbReference type="Pfam" id="PF11738">
    <property type="entry name" value="DUF3298"/>
    <property type="match status" value="1"/>
</dbReference>
<evidence type="ECO:0000259" key="2">
    <source>
        <dbReference type="Pfam" id="PF11738"/>
    </source>
</evidence>
<evidence type="ECO:0000313" key="4">
    <source>
        <dbReference type="Proteomes" id="UP000644140"/>
    </source>
</evidence>
<proteinExistence type="predicted"/>
<reference evidence="3" key="1">
    <citation type="submission" date="2022-02" db="EMBL/GenBank/DDBJ databases">
        <title>Characterization of Tn125 harboring carbapenem-resistant Acinetobacter bereziniae clinical isolates.</title>
        <authorList>
            <person name="Wong N.-K."/>
            <person name="Pan Q."/>
        </authorList>
    </citation>
    <scope>NUCLEOTIDE SEQUENCE</scope>
    <source>
        <strain evidence="3">GD03393</strain>
    </source>
</reference>
<evidence type="ECO:0000256" key="1">
    <source>
        <dbReference type="SAM" id="MobiDB-lite"/>
    </source>
</evidence>
<dbReference type="Proteomes" id="UP000644140">
    <property type="component" value="Chromosome"/>
</dbReference>
<dbReference type="EMBL" id="CP092085">
    <property type="protein sequence ID" value="UUN97229.1"/>
    <property type="molecule type" value="Genomic_DNA"/>
</dbReference>
<evidence type="ECO:0000313" key="3">
    <source>
        <dbReference type="EMBL" id="UUN97229.1"/>
    </source>
</evidence>
<dbReference type="RefSeq" id="WP_005031063.1">
    <property type="nucleotide sequence ID" value="NZ_BBLJ01000019.1"/>
</dbReference>
<gene>
    <name evidence="3" type="ORF">I9054_018055</name>
</gene>
<dbReference type="GeneID" id="69461058"/>
<accession>A0A8B5S5B0</accession>
<dbReference type="Gene3D" id="3.90.640.20">
    <property type="entry name" value="Heat-shock cognate protein, ATPase"/>
    <property type="match status" value="1"/>
</dbReference>